<keyword evidence="1" id="KW-0812">Transmembrane</keyword>
<keyword evidence="1" id="KW-1133">Transmembrane helix</keyword>
<dbReference type="AlphaFoldDB" id="A0A4T2A1H3"/>
<evidence type="ECO:0000313" key="2">
    <source>
        <dbReference type="EMBL" id="TIH10870.1"/>
    </source>
</evidence>
<keyword evidence="3" id="KW-1185">Reference proteome</keyword>
<proteinExistence type="predicted"/>
<dbReference type="EMBL" id="RFLV01000001">
    <property type="protein sequence ID" value="TIH10870.1"/>
    <property type="molecule type" value="Genomic_DNA"/>
</dbReference>
<dbReference type="Pfam" id="PF05137">
    <property type="entry name" value="PilN"/>
    <property type="match status" value="1"/>
</dbReference>
<feature type="transmembrane region" description="Helical" evidence="1">
    <location>
        <begin position="21"/>
        <end position="42"/>
    </location>
</feature>
<dbReference type="InterPro" id="IPR007813">
    <property type="entry name" value="PilN"/>
</dbReference>
<comment type="caution">
    <text evidence="2">The sequence shown here is derived from an EMBL/GenBank/DDBJ whole genome shotgun (WGS) entry which is preliminary data.</text>
</comment>
<dbReference type="Proteomes" id="UP000307541">
    <property type="component" value="Unassembled WGS sequence"/>
</dbReference>
<keyword evidence="1" id="KW-0472">Membrane</keyword>
<evidence type="ECO:0000256" key="1">
    <source>
        <dbReference type="SAM" id="Phobius"/>
    </source>
</evidence>
<accession>A0A4T2A1H3</accession>
<dbReference type="RefSeq" id="WP_136664148.1">
    <property type="nucleotide sequence ID" value="NZ_RFLV01000001.1"/>
</dbReference>
<organism evidence="2 3">
    <name type="scientific">Pseudomonas leptonychotis</name>
    <dbReference type="NCBI Taxonomy" id="2448482"/>
    <lineage>
        <taxon>Bacteria</taxon>
        <taxon>Pseudomonadati</taxon>
        <taxon>Pseudomonadota</taxon>
        <taxon>Gammaproteobacteria</taxon>
        <taxon>Pseudomonadales</taxon>
        <taxon>Pseudomonadaceae</taxon>
        <taxon>Pseudomonas</taxon>
    </lineage>
</organism>
<evidence type="ECO:0000313" key="3">
    <source>
        <dbReference type="Proteomes" id="UP000307541"/>
    </source>
</evidence>
<sequence>MQNLNLYQVERKQRSGPRVRHMLIGLGVVLLLCVVHGSWQAWQLHAGALRLAQVQAAAQEQEARLEAATGSFVEPLLDERLPLELSVKERDNRELQRLIAYLQLLSSQRSGGFVAPLLALTEQHPESGLWLNNINLQDGGRHMRLQGFSQDQELLPAYLQRLGQSAVFSGREFARFDVQRGDDQLLRFDLSSQLKEQEAIDE</sequence>
<name>A0A4T2A1H3_9PSED</name>
<protein>
    <submittedName>
        <fullName evidence="2">MSHA biogenesis protein MshI</fullName>
    </submittedName>
</protein>
<gene>
    <name evidence="2" type="ORF">D8779_09405</name>
</gene>
<dbReference type="OrthoDB" id="6876592at2"/>
<reference evidence="2 3" key="1">
    <citation type="submission" date="2018-10" db="EMBL/GenBank/DDBJ databases">
        <title>Pseudomonas leptonychotis sp. nov., isolated from Weddell seals in Antarctica.</title>
        <authorList>
            <person name="Novakova D."/>
            <person name="Svec P."/>
            <person name="Kralova S."/>
            <person name="Kristofova L."/>
            <person name="Zeman M."/>
            <person name="Pantucek R."/>
            <person name="Maslanova I."/>
            <person name="Sedlacek I."/>
        </authorList>
    </citation>
    <scope>NUCLEOTIDE SEQUENCE [LARGE SCALE GENOMIC DNA]</scope>
    <source>
        <strain evidence="2 3">CCM 8849</strain>
    </source>
</reference>